<dbReference type="AlphaFoldDB" id="A0A1Z5HUB3"/>
<accession>A0A1Z5HUB3</accession>
<evidence type="ECO:0000259" key="2">
    <source>
        <dbReference type="Pfam" id="PF02120"/>
    </source>
</evidence>
<reference evidence="4" key="1">
    <citation type="journal article" date="2017" name="Appl. Environ. Microbiol.">
        <title>Genomic Analysis of Calderihabitans maritimus KKC1, a Thermophilic, Hydrogenogenic, Carboxydotrophic Bacterium Isolated from Marine Sediment.</title>
        <authorList>
            <person name="Omae K."/>
            <person name="Yoneda Y."/>
            <person name="Fukuyama Y."/>
            <person name="Yoshida T."/>
            <person name="Sako Y."/>
        </authorList>
    </citation>
    <scope>NUCLEOTIDE SEQUENCE [LARGE SCALE GENOMIC DNA]</scope>
    <source>
        <strain evidence="4">KKC1</strain>
    </source>
</reference>
<gene>
    <name evidence="3" type="ORF">KKC1_20670</name>
</gene>
<evidence type="ECO:0000313" key="4">
    <source>
        <dbReference type="Proteomes" id="UP000197032"/>
    </source>
</evidence>
<proteinExistence type="predicted"/>
<dbReference type="PANTHER" id="PTHR37533:SF2">
    <property type="entry name" value="FLAGELLAR HOOK-LENGTH CONTROL PROTEIN"/>
    <property type="match status" value="1"/>
</dbReference>
<keyword evidence="4" id="KW-1185">Reference proteome</keyword>
<name>A0A1Z5HUB3_9FIRM</name>
<keyword evidence="3" id="KW-0282">Flagellum</keyword>
<organism evidence="3 4">
    <name type="scientific">Calderihabitans maritimus</name>
    <dbReference type="NCBI Taxonomy" id="1246530"/>
    <lineage>
        <taxon>Bacteria</taxon>
        <taxon>Bacillati</taxon>
        <taxon>Bacillota</taxon>
        <taxon>Clostridia</taxon>
        <taxon>Neomoorellales</taxon>
        <taxon>Calderihabitantaceae</taxon>
        <taxon>Calderihabitans</taxon>
    </lineage>
</organism>
<comment type="caution">
    <text evidence="3">The sequence shown here is derived from an EMBL/GenBank/DDBJ whole genome shotgun (WGS) entry which is preliminary data.</text>
</comment>
<sequence>MKTALQVVAGEVEALRGKGDFKSKRYNGEEAEAVFCLLLQKAMEAVDTSPHALPRLAGEAVENSEAPLFGPDQFALPELQGMTMVFEDTSKEYQLLFSETVVKEKFVLPEKLAVLFGGGSGKEIRNQVLNAVAELLQETRQWQRLEDGGGALKPAAFTGSKEDAGLDVVRRLPPVSLSRDLLGGEEEATARSEAQQVLSPVKLRLNGGNVGTEVQSNNIMQQRPEFLELERNGGEKRDQSNNNANLFSSDAAFSSGSRLVQTAKEAQQHQHIRHLQFNRLLEDIVQHSKVLLSREKGEVELQLKPEYLGRLQVQVVSQEGKLHVKFKVENEQVRGLIEARLPQVKQALQDHGVKEQVNVSVGGWSQQGGETGGFSYNFRRQNVPRWSSPGEQGEGSGTRENSSSPGVYTVNYLA</sequence>
<feature type="domain" description="Flagellar hook-length control protein-like C-terminal" evidence="2">
    <location>
        <begin position="291"/>
        <end position="367"/>
    </location>
</feature>
<dbReference type="Pfam" id="PF02120">
    <property type="entry name" value="Flg_hook"/>
    <property type="match status" value="1"/>
</dbReference>
<evidence type="ECO:0000256" key="1">
    <source>
        <dbReference type="SAM" id="MobiDB-lite"/>
    </source>
</evidence>
<dbReference type="EMBL" id="BDGJ01000111">
    <property type="protein sequence ID" value="GAW92921.1"/>
    <property type="molecule type" value="Genomic_DNA"/>
</dbReference>
<dbReference type="Proteomes" id="UP000197032">
    <property type="component" value="Unassembled WGS sequence"/>
</dbReference>
<dbReference type="PANTHER" id="PTHR37533">
    <property type="entry name" value="FLAGELLAR HOOK-LENGTH CONTROL PROTEIN"/>
    <property type="match status" value="1"/>
</dbReference>
<dbReference type="InterPro" id="IPR021136">
    <property type="entry name" value="Flagellar_hook_control-like_C"/>
</dbReference>
<protein>
    <submittedName>
        <fullName evidence="3">Flagellar hook-length control protein FliK</fullName>
    </submittedName>
</protein>
<dbReference type="CDD" id="cd17470">
    <property type="entry name" value="T3SS_Flik_C"/>
    <property type="match status" value="1"/>
</dbReference>
<feature type="region of interest" description="Disordered" evidence="1">
    <location>
        <begin position="380"/>
        <end position="414"/>
    </location>
</feature>
<dbReference type="RefSeq" id="WP_088554170.1">
    <property type="nucleotide sequence ID" value="NZ_BDGJ01000111.1"/>
</dbReference>
<dbReference type="OrthoDB" id="1780022at2"/>
<dbReference type="Gene3D" id="3.30.750.140">
    <property type="match status" value="1"/>
</dbReference>
<dbReference type="InterPro" id="IPR038610">
    <property type="entry name" value="FliK-like_C_sf"/>
</dbReference>
<keyword evidence="3" id="KW-0969">Cilium</keyword>
<dbReference type="InterPro" id="IPR052563">
    <property type="entry name" value="FliK"/>
</dbReference>
<keyword evidence="3" id="KW-0966">Cell projection</keyword>
<evidence type="ECO:0000313" key="3">
    <source>
        <dbReference type="EMBL" id="GAW92921.1"/>
    </source>
</evidence>